<name>A0A2M4AIU1_9DIPT</name>
<dbReference type="SUPFAM" id="SSF50978">
    <property type="entry name" value="WD40 repeat-like"/>
    <property type="match status" value="1"/>
</dbReference>
<dbReference type="InterPro" id="IPR001680">
    <property type="entry name" value="WD40_rpt"/>
</dbReference>
<evidence type="ECO:0000256" key="1">
    <source>
        <dbReference type="ARBA" id="ARBA00004123"/>
    </source>
</evidence>
<dbReference type="PROSITE" id="PS50082">
    <property type="entry name" value="WD_REPEATS_2"/>
    <property type="match status" value="3"/>
</dbReference>
<dbReference type="InterPro" id="IPR039241">
    <property type="entry name" value="Rrp9-like"/>
</dbReference>
<keyword evidence="2 5" id="KW-0853">WD repeat</keyword>
<organism evidence="7">
    <name type="scientific">Anopheles triannulatus</name>
    <dbReference type="NCBI Taxonomy" id="58253"/>
    <lineage>
        <taxon>Eukaryota</taxon>
        <taxon>Metazoa</taxon>
        <taxon>Ecdysozoa</taxon>
        <taxon>Arthropoda</taxon>
        <taxon>Hexapoda</taxon>
        <taxon>Insecta</taxon>
        <taxon>Pterygota</taxon>
        <taxon>Neoptera</taxon>
        <taxon>Endopterygota</taxon>
        <taxon>Diptera</taxon>
        <taxon>Nematocera</taxon>
        <taxon>Culicoidea</taxon>
        <taxon>Culicidae</taxon>
        <taxon>Anophelinae</taxon>
        <taxon>Anopheles</taxon>
    </lineage>
</organism>
<dbReference type="Gene3D" id="2.130.10.10">
    <property type="entry name" value="YVTN repeat-like/Quinoprotein amine dehydrogenase"/>
    <property type="match status" value="1"/>
</dbReference>
<evidence type="ECO:0000256" key="6">
    <source>
        <dbReference type="SAM" id="MobiDB-lite"/>
    </source>
</evidence>
<dbReference type="PROSITE" id="PS50294">
    <property type="entry name" value="WD_REPEATS_REGION"/>
    <property type="match status" value="3"/>
</dbReference>
<feature type="compositionally biased region" description="Basic and acidic residues" evidence="6">
    <location>
        <begin position="51"/>
        <end position="63"/>
    </location>
</feature>
<feature type="compositionally biased region" description="Basic and acidic residues" evidence="6">
    <location>
        <begin position="31"/>
        <end position="42"/>
    </location>
</feature>
<feature type="repeat" description="WD" evidence="5">
    <location>
        <begin position="236"/>
        <end position="277"/>
    </location>
</feature>
<dbReference type="InterPro" id="IPR020472">
    <property type="entry name" value="WD40_PAC1"/>
</dbReference>
<dbReference type="PANTHER" id="PTHR19865">
    <property type="entry name" value="U3 SMALL NUCLEOLAR RNA INTERACTING PROTEIN 2"/>
    <property type="match status" value="1"/>
</dbReference>
<accession>A0A2M4AIU1</accession>
<evidence type="ECO:0000256" key="3">
    <source>
        <dbReference type="ARBA" id="ARBA00022737"/>
    </source>
</evidence>
<dbReference type="EMBL" id="GGFK01007372">
    <property type="protein sequence ID" value="MBW40693.1"/>
    <property type="molecule type" value="Transcribed_RNA"/>
</dbReference>
<feature type="region of interest" description="Disordered" evidence="6">
    <location>
        <begin position="1"/>
        <end position="63"/>
    </location>
</feature>
<dbReference type="Pfam" id="PF00400">
    <property type="entry name" value="WD40"/>
    <property type="match status" value="3"/>
</dbReference>
<evidence type="ECO:0000256" key="4">
    <source>
        <dbReference type="ARBA" id="ARBA00023242"/>
    </source>
</evidence>
<evidence type="ECO:0000256" key="5">
    <source>
        <dbReference type="PROSITE-ProRule" id="PRU00221"/>
    </source>
</evidence>
<reference evidence="7" key="1">
    <citation type="submission" date="2018-01" db="EMBL/GenBank/DDBJ databases">
        <title>An insight into the sialome of Amazonian anophelines.</title>
        <authorList>
            <person name="Ribeiro J.M."/>
            <person name="Scarpassa V."/>
            <person name="Calvo E."/>
        </authorList>
    </citation>
    <scope>NUCLEOTIDE SEQUENCE</scope>
    <source>
        <tissue evidence="7">Salivary glands</tissue>
    </source>
</reference>
<comment type="subcellular location">
    <subcellularLocation>
        <location evidence="1">Nucleus</location>
    </subcellularLocation>
</comment>
<protein>
    <submittedName>
        <fullName evidence="7">Putative u3 snornp-associated protein</fullName>
    </submittedName>
</protein>
<dbReference type="InterPro" id="IPR015943">
    <property type="entry name" value="WD40/YVTN_repeat-like_dom_sf"/>
</dbReference>
<keyword evidence="4" id="KW-0539">Nucleus</keyword>
<dbReference type="FunFam" id="2.130.10.10:FF:000509">
    <property type="entry name" value="U3 small nucleolar RNA-interacting protein"/>
    <property type="match status" value="1"/>
</dbReference>
<evidence type="ECO:0000313" key="7">
    <source>
        <dbReference type="EMBL" id="MBW40693.1"/>
    </source>
</evidence>
<dbReference type="GO" id="GO:0034511">
    <property type="term" value="F:U3 snoRNA binding"/>
    <property type="evidence" value="ECO:0007669"/>
    <property type="project" value="InterPro"/>
</dbReference>
<sequence>MSLFKTGRKKNEKFQKKRGRGSAPKASAGAKPEKVARIRSVADDTIDSDEEMAKEAREPSRRVVEEEDLMALETAQDKRVRLAKDYLRQLRVEEENRGGDDGDNDDDEHLDLESRVGRALKAQYLNEAGKIHRPLADKCCGYKASEIFVLRCKQQRLSPTCLCVAPNDEALYVGCKSGHVIRWDLVTRKRTANFSAKHQIIRSIAVSHDGRFLAVADGTADIKVLDGASLAEVNCLRGHSAVVTGVAFRQHTYQLFSASDDKTVKVWSLDEMVYIETLYGHQSSVSGIDALALERVVTAGSMDRSVRVWKVAEESQLVFNAVEEDFSTVRFVSNDQFLSGSIEGSVCLWSCGKKKPLRRIPLAHGQQDKGHPNWISAIGVLPNSDLAASGSCDGFVRVWRLADRRRSIEPLLEVPVVGFVNAIEFTHDGRYLIVAVGQEHRLGRWWTLRNARNRVLVVPLSITE</sequence>
<dbReference type="CDD" id="cd00200">
    <property type="entry name" value="WD40"/>
    <property type="match status" value="1"/>
</dbReference>
<dbReference type="GO" id="GO:0032040">
    <property type="term" value="C:small-subunit processome"/>
    <property type="evidence" value="ECO:0007669"/>
    <property type="project" value="TreeGrafter"/>
</dbReference>
<dbReference type="SMART" id="SM00320">
    <property type="entry name" value="WD40"/>
    <property type="match status" value="6"/>
</dbReference>
<feature type="repeat" description="WD" evidence="5">
    <location>
        <begin position="278"/>
        <end position="319"/>
    </location>
</feature>
<dbReference type="PRINTS" id="PR00320">
    <property type="entry name" value="GPROTEINBRPT"/>
</dbReference>
<dbReference type="InterPro" id="IPR036322">
    <property type="entry name" value="WD40_repeat_dom_sf"/>
</dbReference>
<dbReference type="AlphaFoldDB" id="A0A2M4AIU1"/>
<feature type="compositionally biased region" description="Basic residues" evidence="6">
    <location>
        <begin position="1"/>
        <end position="20"/>
    </location>
</feature>
<proteinExistence type="predicted"/>
<dbReference type="PANTHER" id="PTHR19865:SF0">
    <property type="entry name" value="U3 SMALL NUCLEOLAR RNA-INTERACTING PROTEIN 2"/>
    <property type="match status" value="1"/>
</dbReference>
<evidence type="ECO:0000256" key="2">
    <source>
        <dbReference type="ARBA" id="ARBA00022574"/>
    </source>
</evidence>
<feature type="repeat" description="WD" evidence="5">
    <location>
        <begin position="368"/>
        <end position="409"/>
    </location>
</feature>
<keyword evidence="3" id="KW-0677">Repeat</keyword>